<evidence type="ECO:0000313" key="1">
    <source>
        <dbReference type="EMBL" id="KAF9410767.1"/>
    </source>
</evidence>
<dbReference type="AlphaFoldDB" id="A0A835L5V3"/>
<protein>
    <submittedName>
        <fullName evidence="1">Uncharacterized protein</fullName>
    </submittedName>
</protein>
<feature type="non-terminal residue" evidence="1">
    <location>
        <position position="1"/>
    </location>
</feature>
<name>A0A835L5V3_SPOEX</name>
<accession>A0A835L5V3</accession>
<gene>
    <name evidence="1" type="ORF">HW555_010249</name>
</gene>
<sequence>CLTLLVKRVRYTFEEGFDELFTDKFGICESLSKPPWKLGQYSNVGIPALNKQSTSFITPQPFNESCTSSFYFPMQRGTTIETGVPYLTGADGTAGLPGPLRGWYNFTFSVRGPFTQEGFLQIWGRGYRDPSVILVDSFRVIPPGMDESFCRTYEVNKSPIPALKYQVPLTS</sequence>
<dbReference type="EMBL" id="JACKWZ010000247">
    <property type="protein sequence ID" value="KAF9410767.1"/>
    <property type="molecule type" value="Genomic_DNA"/>
</dbReference>
<keyword evidence="2" id="KW-1185">Reference proteome</keyword>
<reference evidence="1" key="1">
    <citation type="submission" date="2020-08" db="EMBL/GenBank/DDBJ databases">
        <title>Spodoptera exigua strain:BAW_Kor-Di-RS1 Genome sequencing and assembly.</title>
        <authorList>
            <person name="Kim J."/>
            <person name="Nam H.Y."/>
            <person name="Kwon M."/>
            <person name="Choi J.H."/>
            <person name="Cho S.R."/>
            <person name="Kim G.-H."/>
        </authorList>
    </citation>
    <scope>NUCLEOTIDE SEQUENCE</scope>
    <source>
        <strain evidence="1">BAW_Kor-Di-RS1</strain>
        <tissue evidence="1">Whole-body</tissue>
    </source>
</reference>
<feature type="non-terminal residue" evidence="1">
    <location>
        <position position="171"/>
    </location>
</feature>
<comment type="caution">
    <text evidence="1">The sequence shown here is derived from an EMBL/GenBank/DDBJ whole genome shotgun (WGS) entry which is preliminary data.</text>
</comment>
<organism evidence="1 2">
    <name type="scientific">Spodoptera exigua</name>
    <name type="common">Beet armyworm</name>
    <name type="synonym">Noctua fulgens</name>
    <dbReference type="NCBI Taxonomy" id="7107"/>
    <lineage>
        <taxon>Eukaryota</taxon>
        <taxon>Metazoa</taxon>
        <taxon>Ecdysozoa</taxon>
        <taxon>Arthropoda</taxon>
        <taxon>Hexapoda</taxon>
        <taxon>Insecta</taxon>
        <taxon>Pterygota</taxon>
        <taxon>Neoptera</taxon>
        <taxon>Endopterygota</taxon>
        <taxon>Lepidoptera</taxon>
        <taxon>Glossata</taxon>
        <taxon>Ditrysia</taxon>
        <taxon>Noctuoidea</taxon>
        <taxon>Noctuidae</taxon>
        <taxon>Amphipyrinae</taxon>
        <taxon>Spodoptera</taxon>
    </lineage>
</organism>
<dbReference type="Proteomes" id="UP000648187">
    <property type="component" value="Unassembled WGS sequence"/>
</dbReference>
<proteinExistence type="predicted"/>
<evidence type="ECO:0000313" key="2">
    <source>
        <dbReference type="Proteomes" id="UP000648187"/>
    </source>
</evidence>